<keyword evidence="4 6" id="KW-0862">Zinc</keyword>
<organism evidence="8 9">
    <name type="scientific">Desulfoferula mesophila</name>
    <dbReference type="NCBI Taxonomy" id="3058419"/>
    <lineage>
        <taxon>Bacteria</taxon>
        <taxon>Pseudomonadati</taxon>
        <taxon>Thermodesulfobacteriota</taxon>
        <taxon>Desulfarculia</taxon>
        <taxon>Desulfarculales</taxon>
        <taxon>Desulfarculaceae</taxon>
        <taxon>Desulfoferula</taxon>
    </lineage>
</organism>
<protein>
    <recommendedName>
        <fullName evidence="6">tRNA-specific adenosine deaminase</fullName>
        <ecNumber evidence="6">3.5.4.33</ecNumber>
    </recommendedName>
</protein>
<dbReference type="GO" id="GO:0002100">
    <property type="term" value="P:tRNA wobble adenosine to inosine editing"/>
    <property type="evidence" value="ECO:0007669"/>
    <property type="project" value="UniProtKB-UniRule"/>
</dbReference>
<keyword evidence="9" id="KW-1185">Reference proteome</keyword>
<keyword evidence="3 6" id="KW-0378">Hydrolase</keyword>
<dbReference type="HAMAP" id="MF_00972">
    <property type="entry name" value="tRNA_aden_deaminase"/>
    <property type="match status" value="1"/>
</dbReference>
<dbReference type="EC" id="3.5.4.33" evidence="6"/>
<accession>A0AAU9EBB6</accession>
<keyword evidence="2 6" id="KW-0479">Metal-binding</keyword>
<dbReference type="EMBL" id="AP028679">
    <property type="protein sequence ID" value="BEQ13280.1"/>
    <property type="molecule type" value="Genomic_DNA"/>
</dbReference>
<dbReference type="InterPro" id="IPR028883">
    <property type="entry name" value="tRNA_aden_deaminase"/>
</dbReference>
<dbReference type="InterPro" id="IPR016193">
    <property type="entry name" value="Cytidine_deaminase-like"/>
</dbReference>
<dbReference type="KEGG" id="dmp:FAK_03460"/>
<dbReference type="CDD" id="cd01285">
    <property type="entry name" value="nucleoside_deaminase"/>
    <property type="match status" value="1"/>
</dbReference>
<dbReference type="Proteomes" id="UP001366166">
    <property type="component" value="Chromosome"/>
</dbReference>
<comment type="catalytic activity">
    <reaction evidence="5 6">
        <text>adenosine(34) in tRNA + H2O + H(+) = inosine(34) in tRNA + NH4(+)</text>
        <dbReference type="Rhea" id="RHEA:43168"/>
        <dbReference type="Rhea" id="RHEA-COMP:10373"/>
        <dbReference type="Rhea" id="RHEA-COMP:10374"/>
        <dbReference type="ChEBI" id="CHEBI:15377"/>
        <dbReference type="ChEBI" id="CHEBI:15378"/>
        <dbReference type="ChEBI" id="CHEBI:28938"/>
        <dbReference type="ChEBI" id="CHEBI:74411"/>
        <dbReference type="ChEBI" id="CHEBI:82852"/>
        <dbReference type="EC" id="3.5.4.33"/>
    </reaction>
</comment>
<sequence length="156" mass="16145">MTQPGFSPADAGHMRRTLELARRAAAQGEVPIGAVLTDPQGQVIAQAGNATIAQGDPTAHAEMLCLRQAARALGNYRLGGCTLYVSLEPCAMCAGAVVWARLARVVFAAHDPKAGAYGSALDLGAVPSLNHQPIVQGGLLAGEAADILKEFFAARR</sequence>
<comment type="cofactor">
    <cofactor evidence="6">
        <name>Zn(2+)</name>
        <dbReference type="ChEBI" id="CHEBI:29105"/>
    </cofactor>
    <text evidence="6">Binds 1 zinc ion per subunit.</text>
</comment>
<dbReference type="AlphaFoldDB" id="A0AAU9EBB6"/>
<dbReference type="PANTHER" id="PTHR11079">
    <property type="entry name" value="CYTOSINE DEAMINASE FAMILY MEMBER"/>
    <property type="match status" value="1"/>
</dbReference>
<comment type="similarity">
    <text evidence="6">Belongs to the cytidine and deoxycytidylate deaminase family.</text>
</comment>
<dbReference type="Gene3D" id="3.40.140.10">
    <property type="entry name" value="Cytidine Deaminase, domain 2"/>
    <property type="match status" value="1"/>
</dbReference>
<dbReference type="InterPro" id="IPR002125">
    <property type="entry name" value="CMP_dCMP_dom"/>
</dbReference>
<keyword evidence="1 6" id="KW-0819">tRNA processing</keyword>
<evidence type="ECO:0000313" key="8">
    <source>
        <dbReference type="EMBL" id="BEQ13280.1"/>
    </source>
</evidence>
<dbReference type="GO" id="GO:0008270">
    <property type="term" value="F:zinc ion binding"/>
    <property type="evidence" value="ECO:0007669"/>
    <property type="project" value="UniProtKB-UniRule"/>
</dbReference>
<feature type="binding site" evidence="6">
    <location>
        <position position="93"/>
    </location>
    <ligand>
        <name>Zn(2+)</name>
        <dbReference type="ChEBI" id="CHEBI:29105"/>
        <note>catalytic</note>
    </ligand>
</feature>
<dbReference type="GO" id="GO:0052717">
    <property type="term" value="F:tRNA-specific adenosine-34 deaminase activity"/>
    <property type="evidence" value="ECO:0007669"/>
    <property type="project" value="UniProtKB-UniRule"/>
</dbReference>
<comment type="function">
    <text evidence="6">Catalyzes the deamination of adenosine to inosine at the wobble position 34 of tRNA(Arg2).</text>
</comment>
<feature type="binding site" evidence="6">
    <location>
        <position position="90"/>
    </location>
    <ligand>
        <name>Zn(2+)</name>
        <dbReference type="ChEBI" id="CHEBI:29105"/>
        <note>catalytic</note>
    </ligand>
</feature>
<dbReference type="SUPFAM" id="SSF53927">
    <property type="entry name" value="Cytidine deaminase-like"/>
    <property type="match status" value="1"/>
</dbReference>
<evidence type="ECO:0000313" key="9">
    <source>
        <dbReference type="Proteomes" id="UP001366166"/>
    </source>
</evidence>
<dbReference type="PANTHER" id="PTHR11079:SF202">
    <property type="entry name" value="TRNA-SPECIFIC ADENOSINE DEAMINASE"/>
    <property type="match status" value="1"/>
</dbReference>
<feature type="binding site" evidence="6">
    <location>
        <position position="60"/>
    </location>
    <ligand>
        <name>Zn(2+)</name>
        <dbReference type="ChEBI" id="CHEBI:29105"/>
        <note>catalytic</note>
    </ligand>
</feature>
<feature type="domain" description="CMP/dCMP-type deaminase" evidence="7">
    <location>
        <begin position="8"/>
        <end position="120"/>
    </location>
</feature>
<evidence type="ECO:0000256" key="1">
    <source>
        <dbReference type="ARBA" id="ARBA00022694"/>
    </source>
</evidence>
<evidence type="ECO:0000256" key="6">
    <source>
        <dbReference type="HAMAP-Rule" id="MF_00972"/>
    </source>
</evidence>
<gene>
    <name evidence="8" type="primary">cumB</name>
    <name evidence="6" type="synonym">tadA</name>
    <name evidence="8" type="ORF">FAK_03460</name>
</gene>
<feature type="active site" description="Proton donor" evidence="6">
    <location>
        <position position="62"/>
    </location>
</feature>
<reference evidence="9" key="1">
    <citation type="journal article" date="2023" name="Arch. Microbiol.">
        <title>Desulfoferula mesophilus gen. nov. sp. nov., a mesophilic sulfate-reducing bacterium isolated from a brackish lake sediment.</title>
        <authorList>
            <person name="Watanabe T."/>
            <person name="Yabe T."/>
            <person name="Tsuji J.M."/>
            <person name="Fukui M."/>
        </authorList>
    </citation>
    <scope>NUCLEOTIDE SEQUENCE [LARGE SCALE GENOMIC DNA]</scope>
    <source>
        <strain evidence="9">12FAK</strain>
    </source>
</reference>
<evidence type="ECO:0000259" key="7">
    <source>
        <dbReference type="PROSITE" id="PS51747"/>
    </source>
</evidence>
<proteinExistence type="inferred from homology"/>
<dbReference type="NCBIfam" id="NF008113">
    <property type="entry name" value="PRK10860.1"/>
    <property type="match status" value="1"/>
</dbReference>
<dbReference type="PROSITE" id="PS51747">
    <property type="entry name" value="CYT_DCMP_DEAMINASES_2"/>
    <property type="match status" value="1"/>
</dbReference>
<dbReference type="RefSeq" id="WP_338604822.1">
    <property type="nucleotide sequence ID" value="NZ_AP028679.1"/>
</dbReference>
<evidence type="ECO:0000256" key="3">
    <source>
        <dbReference type="ARBA" id="ARBA00022801"/>
    </source>
</evidence>
<evidence type="ECO:0000256" key="4">
    <source>
        <dbReference type="ARBA" id="ARBA00022833"/>
    </source>
</evidence>
<name>A0AAU9EBB6_9BACT</name>
<dbReference type="Pfam" id="PF00383">
    <property type="entry name" value="dCMP_cyt_deam_1"/>
    <property type="match status" value="1"/>
</dbReference>
<evidence type="ECO:0000256" key="2">
    <source>
        <dbReference type="ARBA" id="ARBA00022723"/>
    </source>
</evidence>
<comment type="subunit">
    <text evidence="6">Homodimer.</text>
</comment>
<evidence type="ECO:0000256" key="5">
    <source>
        <dbReference type="ARBA" id="ARBA00048045"/>
    </source>
</evidence>